<dbReference type="PROSITE" id="PS50292">
    <property type="entry name" value="PEROXIDASE_3"/>
    <property type="match status" value="1"/>
</dbReference>
<dbReference type="InterPro" id="IPR037120">
    <property type="entry name" value="Haem_peroxidase_sf_animal"/>
</dbReference>
<evidence type="ECO:0000313" key="1">
    <source>
        <dbReference type="EMBL" id="KAK3872865.1"/>
    </source>
</evidence>
<dbReference type="GO" id="GO:0004601">
    <property type="term" value="F:peroxidase activity"/>
    <property type="evidence" value="ECO:0007669"/>
    <property type="project" value="InterPro"/>
</dbReference>
<gene>
    <name evidence="1" type="ORF">Pcinc_022120</name>
</gene>
<dbReference type="InterPro" id="IPR010255">
    <property type="entry name" value="Haem_peroxidase_sf"/>
</dbReference>
<dbReference type="Gene3D" id="1.10.640.10">
    <property type="entry name" value="Haem peroxidase domain superfamily, animal type"/>
    <property type="match status" value="1"/>
</dbReference>
<dbReference type="SUPFAM" id="SSF48113">
    <property type="entry name" value="Heme-dependent peroxidases"/>
    <property type="match status" value="1"/>
</dbReference>
<evidence type="ECO:0000313" key="2">
    <source>
        <dbReference type="Proteomes" id="UP001286313"/>
    </source>
</evidence>
<sequence length="94" mass="10736">MLAERPLKGAQVLVRNKSGPGAFTTEQLREIHKVSLARVLCDTVLEMRSIQRWPLNLESPYNPRCRVIPSAYHPSTSATGRSSRRKMIEMRVME</sequence>
<dbReference type="InterPro" id="IPR019791">
    <property type="entry name" value="Haem_peroxidase_animal"/>
</dbReference>
<organism evidence="1 2">
    <name type="scientific">Petrolisthes cinctipes</name>
    <name type="common">Flat porcelain crab</name>
    <dbReference type="NCBI Taxonomy" id="88211"/>
    <lineage>
        <taxon>Eukaryota</taxon>
        <taxon>Metazoa</taxon>
        <taxon>Ecdysozoa</taxon>
        <taxon>Arthropoda</taxon>
        <taxon>Crustacea</taxon>
        <taxon>Multicrustacea</taxon>
        <taxon>Malacostraca</taxon>
        <taxon>Eumalacostraca</taxon>
        <taxon>Eucarida</taxon>
        <taxon>Decapoda</taxon>
        <taxon>Pleocyemata</taxon>
        <taxon>Anomura</taxon>
        <taxon>Galatheoidea</taxon>
        <taxon>Porcellanidae</taxon>
        <taxon>Petrolisthes</taxon>
    </lineage>
</organism>
<protein>
    <submittedName>
        <fullName evidence="1">Uncharacterized protein</fullName>
    </submittedName>
</protein>
<dbReference type="AlphaFoldDB" id="A0AAE1FES7"/>
<proteinExistence type="predicted"/>
<comment type="caution">
    <text evidence="1">The sequence shown here is derived from an EMBL/GenBank/DDBJ whole genome shotgun (WGS) entry which is preliminary data.</text>
</comment>
<dbReference type="Proteomes" id="UP001286313">
    <property type="component" value="Unassembled WGS sequence"/>
</dbReference>
<name>A0AAE1FES7_PETCI</name>
<accession>A0AAE1FES7</accession>
<dbReference type="GO" id="GO:0020037">
    <property type="term" value="F:heme binding"/>
    <property type="evidence" value="ECO:0007669"/>
    <property type="project" value="InterPro"/>
</dbReference>
<reference evidence="1" key="1">
    <citation type="submission" date="2023-10" db="EMBL/GenBank/DDBJ databases">
        <title>Genome assemblies of two species of porcelain crab, Petrolisthes cinctipes and Petrolisthes manimaculis (Anomura: Porcellanidae).</title>
        <authorList>
            <person name="Angst P."/>
        </authorList>
    </citation>
    <scope>NUCLEOTIDE SEQUENCE</scope>
    <source>
        <strain evidence="1">PB745_01</strain>
        <tissue evidence="1">Gill</tissue>
    </source>
</reference>
<dbReference type="Pfam" id="PF03098">
    <property type="entry name" value="An_peroxidase"/>
    <property type="match status" value="1"/>
</dbReference>
<dbReference type="EMBL" id="JAWQEG010002302">
    <property type="protein sequence ID" value="KAK3872865.1"/>
    <property type="molecule type" value="Genomic_DNA"/>
</dbReference>
<dbReference type="GO" id="GO:0006979">
    <property type="term" value="P:response to oxidative stress"/>
    <property type="evidence" value="ECO:0007669"/>
    <property type="project" value="InterPro"/>
</dbReference>
<keyword evidence="2" id="KW-1185">Reference proteome</keyword>